<proteinExistence type="predicted"/>
<protein>
    <submittedName>
        <fullName evidence="2">Uncharacterized protein</fullName>
    </submittedName>
</protein>
<feature type="compositionally biased region" description="Basic and acidic residues" evidence="1">
    <location>
        <begin position="202"/>
        <end position="213"/>
    </location>
</feature>
<feature type="compositionally biased region" description="Low complexity" evidence="1">
    <location>
        <begin position="12"/>
        <end position="59"/>
    </location>
</feature>
<feature type="region of interest" description="Disordered" evidence="1">
    <location>
        <begin position="167"/>
        <end position="381"/>
    </location>
</feature>
<dbReference type="Proteomes" id="UP000800035">
    <property type="component" value="Unassembled WGS sequence"/>
</dbReference>
<accession>A0A6A5TMP2</accession>
<keyword evidence="3" id="KW-1185">Reference proteome</keyword>
<evidence type="ECO:0000313" key="2">
    <source>
        <dbReference type="EMBL" id="KAF1952982.1"/>
    </source>
</evidence>
<feature type="compositionally biased region" description="Low complexity" evidence="1">
    <location>
        <begin position="249"/>
        <end position="260"/>
    </location>
</feature>
<feature type="compositionally biased region" description="Basic residues" evidence="1">
    <location>
        <begin position="264"/>
        <end position="285"/>
    </location>
</feature>
<feature type="compositionally biased region" description="Basic and acidic residues" evidence="1">
    <location>
        <begin position="223"/>
        <end position="234"/>
    </location>
</feature>
<dbReference type="OrthoDB" id="4755622at2759"/>
<dbReference type="EMBL" id="ML977006">
    <property type="protein sequence ID" value="KAF1952982.1"/>
    <property type="molecule type" value="Genomic_DNA"/>
</dbReference>
<organism evidence="2 3">
    <name type="scientific">Byssothecium circinans</name>
    <dbReference type="NCBI Taxonomy" id="147558"/>
    <lineage>
        <taxon>Eukaryota</taxon>
        <taxon>Fungi</taxon>
        <taxon>Dikarya</taxon>
        <taxon>Ascomycota</taxon>
        <taxon>Pezizomycotina</taxon>
        <taxon>Dothideomycetes</taxon>
        <taxon>Pleosporomycetidae</taxon>
        <taxon>Pleosporales</taxon>
        <taxon>Massarineae</taxon>
        <taxon>Massarinaceae</taxon>
        <taxon>Byssothecium</taxon>
    </lineage>
</organism>
<feature type="compositionally biased region" description="Low complexity" evidence="1">
    <location>
        <begin position="337"/>
        <end position="347"/>
    </location>
</feature>
<feature type="compositionally biased region" description="Acidic residues" evidence="1">
    <location>
        <begin position="291"/>
        <end position="302"/>
    </location>
</feature>
<evidence type="ECO:0000313" key="3">
    <source>
        <dbReference type="Proteomes" id="UP000800035"/>
    </source>
</evidence>
<dbReference type="AlphaFoldDB" id="A0A6A5TMP2"/>
<sequence>MSSNTPATTQDAKAVQLLAQSSSSQPAAAAMDPSAPKSTAAATPASAPLQPAAASSLLAPNPPATPQKTPELGASTATQPATPGASQFANTPRSIGRLRTPRKDACTEDLSNYETIVVHTAKCSVCDQRNKTSHMLRCKGCNWEICKPCQDKREAKKAMVIAHGKVGATTPGSRNRYMGTPRAPPASTTPIPMKPLTPAAGKKFEKAQEESKGDGTVGKTPAKKLEKIPEEATEVKTPAKKKTEQSKMATAPHAQAATPPNSGGKRKRTQTPRAAKVKGKGKGKGKTNLFESDDDEEDELSDVPESPDTPPVERQKTPKGTAPSRKSRPSMPPPAFAPASAPAPASRASRRTFAQDQPAERTTTSPTPKNPKPITSTGVSYHNNEAAARATFGDDLMNQMSGYTQGGHLLGRQMPPVNSEAAPAPLLNPDITVKEYVFADVEARHKIRLDAETKGALLGAIRFRFRAFERPGVKAPDVAMQALSKFQRLEIDRMLHDDSHKYLP</sequence>
<reference evidence="2" key="1">
    <citation type="journal article" date="2020" name="Stud. Mycol.">
        <title>101 Dothideomycetes genomes: a test case for predicting lifestyles and emergence of pathogens.</title>
        <authorList>
            <person name="Haridas S."/>
            <person name="Albert R."/>
            <person name="Binder M."/>
            <person name="Bloem J."/>
            <person name="Labutti K."/>
            <person name="Salamov A."/>
            <person name="Andreopoulos B."/>
            <person name="Baker S."/>
            <person name="Barry K."/>
            <person name="Bills G."/>
            <person name="Bluhm B."/>
            <person name="Cannon C."/>
            <person name="Castanera R."/>
            <person name="Culley D."/>
            <person name="Daum C."/>
            <person name="Ezra D."/>
            <person name="Gonzalez J."/>
            <person name="Henrissat B."/>
            <person name="Kuo A."/>
            <person name="Liang C."/>
            <person name="Lipzen A."/>
            <person name="Lutzoni F."/>
            <person name="Magnuson J."/>
            <person name="Mondo S."/>
            <person name="Nolan M."/>
            <person name="Ohm R."/>
            <person name="Pangilinan J."/>
            <person name="Park H.-J."/>
            <person name="Ramirez L."/>
            <person name="Alfaro M."/>
            <person name="Sun H."/>
            <person name="Tritt A."/>
            <person name="Yoshinaga Y."/>
            <person name="Zwiers L.-H."/>
            <person name="Turgeon B."/>
            <person name="Goodwin S."/>
            <person name="Spatafora J."/>
            <person name="Crous P."/>
            <person name="Grigoriev I."/>
        </authorList>
    </citation>
    <scope>NUCLEOTIDE SEQUENCE</scope>
    <source>
        <strain evidence="2">CBS 675.92</strain>
    </source>
</reference>
<name>A0A6A5TMP2_9PLEO</name>
<feature type="region of interest" description="Disordered" evidence="1">
    <location>
        <begin position="1"/>
        <end position="100"/>
    </location>
</feature>
<feature type="compositionally biased region" description="Polar residues" evidence="1">
    <location>
        <begin position="75"/>
        <end position="93"/>
    </location>
</feature>
<feature type="compositionally biased region" description="Polar residues" evidence="1">
    <location>
        <begin position="1"/>
        <end position="11"/>
    </location>
</feature>
<feature type="compositionally biased region" description="Low complexity" evidence="1">
    <location>
        <begin position="362"/>
        <end position="377"/>
    </location>
</feature>
<evidence type="ECO:0000256" key="1">
    <source>
        <dbReference type="SAM" id="MobiDB-lite"/>
    </source>
</evidence>
<gene>
    <name evidence="2" type="ORF">CC80DRAFT_494887</name>
</gene>